<evidence type="ECO:0000313" key="2">
    <source>
        <dbReference type="EMBL" id="GGY11845.1"/>
    </source>
</evidence>
<gene>
    <name evidence="2" type="ORF">GCM10010324_68250</name>
</gene>
<feature type="region of interest" description="Disordered" evidence="1">
    <location>
        <begin position="1"/>
        <end position="29"/>
    </location>
</feature>
<dbReference type="Proteomes" id="UP000659223">
    <property type="component" value="Unassembled WGS sequence"/>
</dbReference>
<name>A0ABQ2ZC13_9ACTN</name>
<dbReference type="EMBL" id="BMUT01000027">
    <property type="protein sequence ID" value="GGY11845.1"/>
    <property type="molecule type" value="Genomic_DNA"/>
</dbReference>
<accession>A0ABQ2ZC13</accession>
<proteinExistence type="predicted"/>
<comment type="caution">
    <text evidence="2">The sequence shown here is derived from an EMBL/GenBank/DDBJ whole genome shotgun (WGS) entry which is preliminary data.</text>
</comment>
<organism evidence="2 3">
    <name type="scientific">Streptomyces hiroshimensis</name>
    <dbReference type="NCBI Taxonomy" id="66424"/>
    <lineage>
        <taxon>Bacteria</taxon>
        <taxon>Bacillati</taxon>
        <taxon>Actinomycetota</taxon>
        <taxon>Actinomycetes</taxon>
        <taxon>Kitasatosporales</taxon>
        <taxon>Streptomycetaceae</taxon>
        <taxon>Streptomyces</taxon>
    </lineage>
</organism>
<sequence>MGGVRPGSLTSVRQKKPWPSSSHTHAAREPTVIQVSALIRCSLPHAGLSVRETERTRPGQWPSVAGEAAVCGWRGRPSVARGAAGRRRGEWPSVAGEGAVRGRVCRPAGFRPPAID</sequence>
<reference evidence="3" key="1">
    <citation type="journal article" date="2019" name="Int. J. Syst. Evol. Microbiol.">
        <title>The Global Catalogue of Microorganisms (GCM) 10K type strain sequencing project: providing services to taxonomists for standard genome sequencing and annotation.</title>
        <authorList>
            <consortium name="The Broad Institute Genomics Platform"/>
            <consortium name="The Broad Institute Genome Sequencing Center for Infectious Disease"/>
            <person name="Wu L."/>
            <person name="Ma J."/>
        </authorList>
    </citation>
    <scope>NUCLEOTIDE SEQUENCE [LARGE SCALE GENOMIC DNA]</scope>
    <source>
        <strain evidence="3">JCM 4586</strain>
    </source>
</reference>
<protein>
    <submittedName>
        <fullName evidence="2">Uncharacterized protein</fullName>
    </submittedName>
</protein>
<keyword evidence="3" id="KW-1185">Reference proteome</keyword>
<evidence type="ECO:0000313" key="3">
    <source>
        <dbReference type="Proteomes" id="UP000659223"/>
    </source>
</evidence>
<evidence type="ECO:0000256" key="1">
    <source>
        <dbReference type="SAM" id="MobiDB-lite"/>
    </source>
</evidence>